<organism evidence="7 8">
    <name type="scientific">Rhodotorula taiwanensis</name>
    <dbReference type="NCBI Taxonomy" id="741276"/>
    <lineage>
        <taxon>Eukaryota</taxon>
        <taxon>Fungi</taxon>
        <taxon>Dikarya</taxon>
        <taxon>Basidiomycota</taxon>
        <taxon>Pucciniomycotina</taxon>
        <taxon>Microbotryomycetes</taxon>
        <taxon>Sporidiobolales</taxon>
        <taxon>Sporidiobolaceae</taxon>
        <taxon>Rhodotorula</taxon>
    </lineage>
</organism>
<dbReference type="AlphaFoldDB" id="A0A2S5B6Q8"/>
<dbReference type="GO" id="GO:0000981">
    <property type="term" value="F:DNA-binding transcription factor activity, RNA polymerase II-specific"/>
    <property type="evidence" value="ECO:0007669"/>
    <property type="project" value="TreeGrafter"/>
</dbReference>
<comment type="caution">
    <text evidence="7">The sequence shown here is derived from an EMBL/GenBank/DDBJ whole genome shotgun (WGS) entry which is preliminary data.</text>
</comment>
<evidence type="ECO:0000256" key="2">
    <source>
        <dbReference type="ARBA" id="ARBA00022771"/>
    </source>
</evidence>
<keyword evidence="2 4" id="KW-0863">Zinc-finger</keyword>
<keyword evidence="1" id="KW-0479">Metal-binding</keyword>
<feature type="compositionally biased region" description="Low complexity" evidence="5">
    <location>
        <begin position="251"/>
        <end position="271"/>
    </location>
</feature>
<dbReference type="PANTHER" id="PTHR23235:SF120">
    <property type="entry name" value="KRUPPEL-LIKE FACTOR 15"/>
    <property type="match status" value="1"/>
</dbReference>
<feature type="region of interest" description="Disordered" evidence="5">
    <location>
        <begin position="1"/>
        <end position="76"/>
    </location>
</feature>
<dbReference type="Pfam" id="PF00096">
    <property type="entry name" value="zf-C2H2"/>
    <property type="match status" value="1"/>
</dbReference>
<feature type="region of interest" description="Disordered" evidence="5">
    <location>
        <begin position="550"/>
        <end position="647"/>
    </location>
</feature>
<dbReference type="PROSITE" id="PS00028">
    <property type="entry name" value="ZINC_FINGER_C2H2_1"/>
    <property type="match status" value="2"/>
</dbReference>
<dbReference type="PANTHER" id="PTHR23235">
    <property type="entry name" value="KRUEPPEL-LIKE TRANSCRIPTION FACTOR"/>
    <property type="match status" value="1"/>
</dbReference>
<reference evidence="7 8" key="1">
    <citation type="journal article" date="2018" name="Front. Microbiol.">
        <title>Prospects for Fungal Bioremediation of Acidic Radioactive Waste Sites: Characterization and Genome Sequence of Rhodotorula taiwanensis MD1149.</title>
        <authorList>
            <person name="Tkavc R."/>
            <person name="Matrosova V.Y."/>
            <person name="Grichenko O.E."/>
            <person name="Gostincar C."/>
            <person name="Volpe R.P."/>
            <person name="Klimenkova P."/>
            <person name="Gaidamakova E.K."/>
            <person name="Zhou C.E."/>
            <person name="Stewart B.J."/>
            <person name="Lyman M.G."/>
            <person name="Malfatti S.A."/>
            <person name="Rubinfeld B."/>
            <person name="Courtot M."/>
            <person name="Singh J."/>
            <person name="Dalgard C.L."/>
            <person name="Hamilton T."/>
            <person name="Frey K.G."/>
            <person name="Gunde-Cimerman N."/>
            <person name="Dugan L."/>
            <person name="Daly M.J."/>
        </authorList>
    </citation>
    <scope>NUCLEOTIDE SEQUENCE [LARGE SCALE GENOMIC DNA]</scope>
    <source>
        <strain evidence="7 8">MD1149</strain>
    </source>
</reference>
<sequence length="674" mass="72580">MQPFSSHAEGDGFPQHVRRPANRPDSAYAFPPPTPTAAGSYGERRHSRSHTTPATLQLPTQSSPHQQTWSHQPHPQTALEQSFASIPHVYSAPSPVQSALLPFADAASFFEASYPRRGERPRRSVSHNPPTFLSFPTLTAAYIPNDRSSQPLDQGVVEQYTPLDPGLPVALLPPAAPVLVGGNASLVPFPHERLPGARDALEPRHALSPGGYALPVARTSESAPVHFGASASNAATAGTSEMYGSIYLSRSDSGESGSSDVSSAAPTASRRPANHVATRGEQAMEDENSRESAEQLDKPRTSVPKTASVAQTQLANLPLIVESSVSDKSASPGRKRSRRARMAGVFHPPPQSMLRPGVIIPSAGAIAAPLGRGKGIFPGTSSSTRPSADDFAKMALQKRKIRGRKPLVLADLGLTLEAVNDPYAPATDAQIAFAGLTRSGEPRKLQCCKVPGCEQVFKRSEHLKRHVRSIHTVEKPFQCQWPTCKQYFGRHDNLYQHLRVHRTPNETHADFSAKLEAYFGARLDQVKLEQAQLLEDLAEAERQLADEPLVPAEADDVEDPSAEQEAPAREPLPPPESIMLPDPSAARQHPVEPASRTTPPTAQAARPVSPTEPSHSHSTPRRRSSRRKAASRTVIRSDSEECAYEPTEPVAQAWQAATGLPMYPGSLAGAPLAT</sequence>
<feature type="domain" description="C2H2-type" evidence="6">
    <location>
        <begin position="477"/>
        <end position="506"/>
    </location>
</feature>
<dbReference type="OrthoDB" id="6365676at2759"/>
<gene>
    <name evidence="7" type="ORF">BMF94_4288</name>
</gene>
<dbReference type="GO" id="GO:0008270">
    <property type="term" value="F:zinc ion binding"/>
    <property type="evidence" value="ECO:0007669"/>
    <property type="project" value="UniProtKB-KW"/>
</dbReference>
<feature type="region of interest" description="Disordered" evidence="5">
    <location>
        <begin position="251"/>
        <end position="309"/>
    </location>
</feature>
<dbReference type="SUPFAM" id="SSF57667">
    <property type="entry name" value="beta-beta-alpha zinc fingers"/>
    <property type="match status" value="1"/>
</dbReference>
<evidence type="ECO:0000313" key="7">
    <source>
        <dbReference type="EMBL" id="POY72462.1"/>
    </source>
</evidence>
<dbReference type="STRING" id="741276.A0A2S5B6Q8"/>
<feature type="compositionally biased region" description="Basic and acidic residues" evidence="5">
    <location>
        <begin position="287"/>
        <end position="300"/>
    </location>
</feature>
<keyword evidence="8" id="KW-1185">Reference proteome</keyword>
<feature type="compositionally biased region" description="Acidic residues" evidence="5">
    <location>
        <begin position="553"/>
        <end position="562"/>
    </location>
</feature>
<evidence type="ECO:0000256" key="5">
    <source>
        <dbReference type="SAM" id="MobiDB-lite"/>
    </source>
</evidence>
<dbReference type="InterPro" id="IPR036236">
    <property type="entry name" value="Znf_C2H2_sf"/>
</dbReference>
<dbReference type="EMBL" id="PJQD01000048">
    <property type="protein sequence ID" value="POY72462.1"/>
    <property type="molecule type" value="Genomic_DNA"/>
</dbReference>
<dbReference type="SMART" id="SM00355">
    <property type="entry name" value="ZnF_C2H2"/>
    <property type="match status" value="2"/>
</dbReference>
<evidence type="ECO:0000256" key="4">
    <source>
        <dbReference type="PROSITE-ProRule" id="PRU00042"/>
    </source>
</evidence>
<feature type="compositionally biased region" description="Low complexity" evidence="5">
    <location>
        <begin position="607"/>
        <end position="617"/>
    </location>
</feature>
<accession>A0A2S5B6Q8</accession>
<feature type="domain" description="C2H2-type" evidence="6">
    <location>
        <begin position="445"/>
        <end position="476"/>
    </location>
</feature>
<dbReference type="Gene3D" id="3.30.160.60">
    <property type="entry name" value="Classic Zinc Finger"/>
    <property type="match status" value="2"/>
</dbReference>
<dbReference type="GO" id="GO:0000978">
    <property type="term" value="F:RNA polymerase II cis-regulatory region sequence-specific DNA binding"/>
    <property type="evidence" value="ECO:0007669"/>
    <property type="project" value="TreeGrafter"/>
</dbReference>
<protein>
    <recommendedName>
        <fullName evidence="6">C2H2-type domain-containing protein</fullName>
    </recommendedName>
</protein>
<feature type="compositionally biased region" description="Basic residues" evidence="5">
    <location>
        <begin position="618"/>
        <end position="630"/>
    </location>
</feature>
<feature type="compositionally biased region" description="Polar residues" evidence="5">
    <location>
        <begin position="50"/>
        <end position="76"/>
    </location>
</feature>
<proteinExistence type="predicted"/>
<keyword evidence="3" id="KW-0862">Zinc</keyword>
<name>A0A2S5B6Q8_9BASI</name>
<evidence type="ECO:0000259" key="6">
    <source>
        <dbReference type="PROSITE" id="PS50157"/>
    </source>
</evidence>
<dbReference type="PROSITE" id="PS50157">
    <property type="entry name" value="ZINC_FINGER_C2H2_2"/>
    <property type="match status" value="2"/>
</dbReference>
<dbReference type="InterPro" id="IPR013087">
    <property type="entry name" value="Znf_C2H2_type"/>
</dbReference>
<evidence type="ECO:0000313" key="8">
    <source>
        <dbReference type="Proteomes" id="UP000237144"/>
    </source>
</evidence>
<evidence type="ECO:0000256" key="3">
    <source>
        <dbReference type="ARBA" id="ARBA00022833"/>
    </source>
</evidence>
<evidence type="ECO:0000256" key="1">
    <source>
        <dbReference type="ARBA" id="ARBA00022723"/>
    </source>
</evidence>
<dbReference type="Proteomes" id="UP000237144">
    <property type="component" value="Unassembled WGS sequence"/>
</dbReference>